<dbReference type="GO" id="GO:1905037">
    <property type="term" value="P:autophagosome organization"/>
    <property type="evidence" value="ECO:0007669"/>
    <property type="project" value="Ensembl"/>
</dbReference>
<feature type="region of interest" description="Disordered" evidence="1">
    <location>
        <begin position="1"/>
        <end position="20"/>
    </location>
</feature>
<feature type="domain" description="Spatacsin C-terminal" evidence="2">
    <location>
        <begin position="2082"/>
        <end position="2371"/>
    </location>
</feature>
<dbReference type="PANTHER" id="PTHR13650:SF0">
    <property type="entry name" value="SPATACSIN"/>
    <property type="match status" value="1"/>
</dbReference>
<dbReference type="GO" id="GO:0007409">
    <property type="term" value="P:axonogenesis"/>
    <property type="evidence" value="ECO:0000318"/>
    <property type="project" value="GO_Central"/>
</dbReference>
<dbReference type="GO" id="GO:0097049">
    <property type="term" value="P:motor neuron apoptotic process"/>
    <property type="evidence" value="ECO:0007669"/>
    <property type="project" value="Ensembl"/>
</dbReference>
<reference evidence="3" key="1">
    <citation type="submission" date="2025-08" db="UniProtKB">
        <authorList>
            <consortium name="Ensembl"/>
        </authorList>
    </citation>
    <scope>IDENTIFICATION</scope>
    <source>
        <strain evidence="3">Glennie</strain>
    </source>
</reference>
<dbReference type="GO" id="GO:0006606">
    <property type="term" value="P:protein import into nucleus"/>
    <property type="evidence" value="ECO:0007669"/>
    <property type="project" value="Ensembl"/>
</dbReference>
<dbReference type="GO" id="GO:0051668">
    <property type="term" value="P:localization within membrane"/>
    <property type="evidence" value="ECO:0007669"/>
    <property type="project" value="Ensembl"/>
</dbReference>
<dbReference type="InterPro" id="IPR028107">
    <property type="entry name" value="Spatacsin_C_dom"/>
</dbReference>
<dbReference type="GO" id="GO:0007528">
    <property type="term" value="P:neuromuscular junction development"/>
    <property type="evidence" value="ECO:0007669"/>
    <property type="project" value="Ensembl"/>
</dbReference>
<sequence>MAAEAGTGSGSGGGGRPSDAMERVLPVLLLPLPAAPGSRVGARARLHGGQEALGSLAAPGALHLLSLAPGGRRGGGGGRSLTGPFRHFVWENTENPILPTNKPKLLTLGENSDLLVHEFNTEDGKCEVTTLHRCNGETLKKLIEDKNISKYSVRVLSFHSSTALLLINEYIVLHVAFPEGGMESGVRHCFPLSGAPRAMEGPVETQLCRGILFVLDRSGWMYMFDSEDGMCRAQVDLTTLLTDGSEDPQPSLSPSSASLTVSRDLDVVIVSRSHSAVALDLDLYFRQHPEHLLWERRAEDLPVEGPPGSDEDDLANSAHNMKLMKFSFPTDRSWKAQLLVLSDVAKRTPTDPESCGPWFLHLPHVEPSESSCSGIARQTEPLAPAHLVWARPDCPEKEPARGRGLGRQWKREVHFRVPAEPSELRCVCVTRFSALFTLAEESTGLTVALWDLETQEVKSLCLGRGCIPVDGGEDQQLCLVLTEDGLCLVLFGLTQEEFLNRLMIHGSAGTVDAVCRLNAWGRCPVPIHALEAGIENRQLDTVDFFLKSKENLLTPSASPSSSLTDPFAGLPSQEYLKRVQELIPALDLLCSAVRENDLETQSKHFSEQLLNLTLSFLHKQLREIFVHIDELDGPLQAGVDILTGYITELRTFMIKFPKRPVDTVGASGAGVGLSDPTPTGRRPEAWEGLSPEQVITDAILNNKIPEAQAFFRVTGHAAQNLEQLIQTGLGLAYNRLLEKNVEEASRLLRNMGFDVKAQLHKICFYTTEKALRDFLVSELSCGLSHNLVLGSWVPRSDGIGQRGSQTTYFEVPCWSKERDLPRHKCILDSVLGEPEPEDEPSEPERRLMLSWAERWDPPTREAVLLPRITEDELRSCTPEVLWAQLTSRHDWPNILSWIGELQPQDGPAPLQPARWPPLTADVIDQHTLCSGYMRNEILDKLARRGVFVASELDDFDLLLARLSRIGGVMQDPLPVQNYRSQEGLDFHSRFLLHCLEHSLQHLLYVYLDHHGLSPENFPFLENKDLHEAYPWFEFLVCCRQVSRSPPDPKLIFQASLANAQILIPSNQASVSSMLLEGRTLLALATTMFAPGGLTQVIQREERESCWKKVDPQLLKMALAPYPKLRAALFPQSPAHGSPPHDITLYHLLQALLPFDPARLFGWQPTNTLAIGDSMSQLPHFSSPELVSKYALTERLDFAYYLRHGRPSFAFGSLLVQDLAKSKSPKQLIQQAGHEAYTLGLASFHVASVGAACVCFLELLGLDSRKLRVDLKVANTILNHRCRNDEARPGALRESLAAKLAKLADGDLAAAEELLALLEEGIWDGIQQQEIQRTSSDSRCQWALAVQFCKLHGLRPSPSYLRACAQTDDWLRFIVHSQLHGFRPEEVMPLLGNFSPVLRDHLQLALENLAPLSGDPVVPRDSTGREGASDAFQALLRCPEGPGAWHGLLAEAVRQRAPALSVLAACFQDAGIIPCLCAWIVTSVDEATAAEAMRALRDMPVEAHDWGLDVLAAIWRTLLERQKSQTLSQSARLFLKRPPPCLEQVASSPFAQLKAVAPVTPAPVPSTVPATIPAVVPAPWLEAQFAFLLKLMLQQCRTQYELRKLLQLFAEVEHPPPDGPDLKKLCELSQILKETSIVISPAVLASYSPENFERECRSILEKLQGDGQFALARKVAELAELPVDSLVVEEVVREMQTLERIGQWALKQARLDFWKKCHDRFTGDSVSDRAVADFFSGQARAAAELPEGASERHLLLTLAGRWLARGDPVPVGGLQELERQIWLCRIARRVSCGAGEAGAAGLSRQISTSGEMSFDSLADELSFSQLEALNTPDLLAVEGLPAPGSPPGPLDGSQQEALRALVGDLLDRGRVHEASRACRYFRLHHRDVFLALHCQALASGDAADLHPQVHALLRGPSPLLRERGQSGEWPSEPGGLRRGHPSTSLRDSESFVVVPAGDEILADLEMLTSQCLHGKSYCRRVVCLYELAKELGRSYREVAAQDPAWVLRAILSSRWPTRCQKARAFIAAQGVPSDVVAELVAEEVTRELLAGSRGRGQKQMSDQAEDSLALLQLTALCQDHTSVGTKLLDKISSVPHGELSCTTELLILAHHCFTLTCHMEGITRVLQAARLLTDNHLAPNEEFGLVVRLLTGIGRYQEMTYIFDLLHRKHYFEVLMRKKLDSSGTLKTALLDYIKRCRPGDSEKHNMIALCFSMCRQIGENHEAAARIQLKLIESRPWEECIRDGPQLKQLLLKALTLMLDAAESYAKDSCVRQALRCRRLTRLLTLQIHFLNTGRHTRLINLSRPGLVDCVLALPRFYQASIVAEAYDFTPDWAEVLFQHVVLGGDFGYLEEFKQQQPLKPSLFEEISKKFGQQQPPTDEAVRNLKKLFGYCEDIYLRYRLAYDHQFYDLVNSLLKDPQTGCCLKDLLVS</sequence>
<dbReference type="InterPro" id="IPR028103">
    <property type="entry name" value="Spatacsin"/>
</dbReference>
<dbReference type="Bgee" id="ENSOANG00000007806">
    <property type="expression patterns" value="Expressed in heart and 7 other cell types or tissues"/>
</dbReference>
<feature type="compositionally biased region" description="Gly residues" evidence="1">
    <location>
        <begin position="7"/>
        <end position="16"/>
    </location>
</feature>
<dbReference type="OMA" id="ACCLNGP"/>
<feature type="region of interest" description="Disordered" evidence="1">
    <location>
        <begin position="1916"/>
        <end position="1943"/>
    </location>
</feature>
<evidence type="ECO:0000313" key="3">
    <source>
        <dbReference type="Ensembl" id="ENSOANP00000054663.1"/>
    </source>
</evidence>
<dbReference type="GO" id="GO:0030425">
    <property type="term" value="C:dendrite"/>
    <property type="evidence" value="ECO:0000318"/>
    <property type="project" value="GO_Central"/>
</dbReference>
<proteinExistence type="predicted"/>
<gene>
    <name evidence="3" type="primary">SPG11</name>
</gene>
<dbReference type="GO" id="GO:0048741">
    <property type="term" value="P:skeletal muscle fiber development"/>
    <property type="evidence" value="ECO:0007669"/>
    <property type="project" value="Ensembl"/>
</dbReference>
<dbReference type="GO" id="GO:0090659">
    <property type="term" value="P:walking behavior"/>
    <property type="evidence" value="ECO:0007669"/>
    <property type="project" value="Ensembl"/>
</dbReference>
<name>A0A6I8PKH2_ORNAN</name>
<dbReference type="GO" id="GO:0007268">
    <property type="term" value="P:chemical synaptic transmission"/>
    <property type="evidence" value="ECO:0000318"/>
    <property type="project" value="GO_Central"/>
</dbReference>
<dbReference type="GO" id="GO:0048675">
    <property type="term" value="P:axon extension"/>
    <property type="evidence" value="ECO:0007669"/>
    <property type="project" value="Ensembl"/>
</dbReference>
<dbReference type="InParanoid" id="A0A6I8PKH2"/>
<dbReference type="GO" id="GO:0030424">
    <property type="term" value="C:axon"/>
    <property type="evidence" value="ECO:0000318"/>
    <property type="project" value="GO_Central"/>
</dbReference>
<keyword evidence="4" id="KW-1185">Reference proteome</keyword>
<dbReference type="GO" id="GO:0005730">
    <property type="term" value="C:nucleolus"/>
    <property type="evidence" value="ECO:0007669"/>
    <property type="project" value="Ensembl"/>
</dbReference>
<protein>
    <submittedName>
        <fullName evidence="3">SPG11 vesicle trafficking associated, spatacsin</fullName>
    </submittedName>
</protein>
<evidence type="ECO:0000313" key="4">
    <source>
        <dbReference type="Proteomes" id="UP000002279"/>
    </source>
</evidence>
<dbReference type="GeneTree" id="ENSGT00390000016791"/>
<dbReference type="GO" id="GO:0031410">
    <property type="term" value="C:cytoplasmic vesicle"/>
    <property type="evidence" value="ECO:0007669"/>
    <property type="project" value="Ensembl"/>
</dbReference>
<evidence type="ECO:0000256" key="1">
    <source>
        <dbReference type="SAM" id="MobiDB-lite"/>
    </source>
</evidence>
<dbReference type="GO" id="GO:0048489">
    <property type="term" value="P:synaptic vesicle transport"/>
    <property type="evidence" value="ECO:0000318"/>
    <property type="project" value="GO_Central"/>
</dbReference>
<dbReference type="GO" id="GO:0045202">
    <property type="term" value="C:synapse"/>
    <property type="evidence" value="ECO:0000318"/>
    <property type="project" value="GO_Central"/>
</dbReference>
<reference evidence="3" key="2">
    <citation type="submission" date="2025-09" db="UniProtKB">
        <authorList>
            <consortium name="Ensembl"/>
        </authorList>
    </citation>
    <scope>IDENTIFICATION</scope>
    <source>
        <strain evidence="3">Glennie</strain>
    </source>
</reference>
<dbReference type="GO" id="GO:0090389">
    <property type="term" value="P:phagosome-lysosome fusion involved in apoptotic cell clearance"/>
    <property type="evidence" value="ECO:0007669"/>
    <property type="project" value="Ensembl"/>
</dbReference>
<dbReference type="PANTHER" id="PTHR13650">
    <property type="entry name" value="SPATACSIN"/>
    <property type="match status" value="1"/>
</dbReference>
<dbReference type="GO" id="GO:0005783">
    <property type="term" value="C:endoplasmic reticulum"/>
    <property type="evidence" value="ECO:0007669"/>
    <property type="project" value="Ensembl"/>
</dbReference>
<dbReference type="Ensembl" id="ENSOANT00000075665.1">
    <property type="protein sequence ID" value="ENSOANP00000054663.1"/>
    <property type="gene ID" value="ENSOANG00000007806.4"/>
</dbReference>
<dbReference type="GO" id="GO:0061744">
    <property type="term" value="P:motor behavior"/>
    <property type="evidence" value="ECO:0007669"/>
    <property type="project" value="Ensembl"/>
</dbReference>
<dbReference type="GO" id="GO:0005829">
    <property type="term" value="C:cytosol"/>
    <property type="evidence" value="ECO:0007669"/>
    <property type="project" value="Ensembl"/>
</dbReference>
<dbReference type="FunCoup" id="A0A6I8PKH2">
    <property type="interactions" value="3220"/>
</dbReference>
<dbReference type="GO" id="GO:0005737">
    <property type="term" value="C:cytoplasm"/>
    <property type="evidence" value="ECO:0000318"/>
    <property type="project" value="GO_Central"/>
</dbReference>
<accession>A0A6I8PKH2</accession>
<evidence type="ECO:0000259" key="2">
    <source>
        <dbReference type="Pfam" id="PF14649"/>
    </source>
</evidence>
<dbReference type="Proteomes" id="UP000002279">
    <property type="component" value="Unplaced"/>
</dbReference>
<dbReference type="GO" id="GO:0033344">
    <property type="term" value="P:cholesterol efflux"/>
    <property type="evidence" value="ECO:0007669"/>
    <property type="project" value="Ensembl"/>
</dbReference>
<dbReference type="GO" id="GO:0008088">
    <property type="term" value="P:axo-dendritic transport"/>
    <property type="evidence" value="ECO:0000318"/>
    <property type="project" value="GO_Central"/>
</dbReference>
<dbReference type="GO" id="GO:0021957">
    <property type="term" value="P:corticospinal tract morphogenesis"/>
    <property type="evidence" value="ECO:0007669"/>
    <property type="project" value="Ensembl"/>
</dbReference>
<dbReference type="GO" id="GO:0005886">
    <property type="term" value="C:plasma membrane"/>
    <property type="evidence" value="ECO:0007669"/>
    <property type="project" value="Ensembl"/>
</dbReference>
<dbReference type="GO" id="GO:0019901">
    <property type="term" value="F:protein kinase binding"/>
    <property type="evidence" value="ECO:0007669"/>
    <property type="project" value="Ensembl"/>
</dbReference>
<dbReference type="Pfam" id="PF14649">
    <property type="entry name" value="Spatacsin_C"/>
    <property type="match status" value="1"/>
</dbReference>
<dbReference type="GO" id="GO:0007613">
    <property type="term" value="P:memory"/>
    <property type="evidence" value="ECO:0007669"/>
    <property type="project" value="Ensembl"/>
</dbReference>
<dbReference type="GO" id="GO:2001256">
    <property type="term" value="P:regulation of store-operated calcium entry"/>
    <property type="evidence" value="ECO:0007669"/>
    <property type="project" value="Ensembl"/>
</dbReference>
<organism evidence="3 4">
    <name type="scientific">Ornithorhynchus anatinus</name>
    <name type="common">Duckbill platypus</name>
    <dbReference type="NCBI Taxonomy" id="9258"/>
    <lineage>
        <taxon>Eukaryota</taxon>
        <taxon>Metazoa</taxon>
        <taxon>Chordata</taxon>
        <taxon>Craniata</taxon>
        <taxon>Vertebrata</taxon>
        <taxon>Euteleostomi</taxon>
        <taxon>Mammalia</taxon>
        <taxon>Monotremata</taxon>
        <taxon>Ornithorhynchidae</taxon>
        <taxon>Ornithorhynchus</taxon>
    </lineage>
</organism>
<dbReference type="GO" id="GO:0047496">
    <property type="term" value="P:vesicle transport along microtubule"/>
    <property type="evidence" value="ECO:0007669"/>
    <property type="project" value="Ensembl"/>
</dbReference>
<dbReference type="GO" id="GO:0030163">
    <property type="term" value="P:protein catabolic process"/>
    <property type="evidence" value="ECO:0007669"/>
    <property type="project" value="Ensembl"/>
</dbReference>